<evidence type="ECO:0000256" key="3">
    <source>
        <dbReference type="ARBA" id="ARBA00022723"/>
    </source>
</evidence>
<evidence type="ECO:0000256" key="6">
    <source>
        <dbReference type="ARBA" id="ARBA00023014"/>
    </source>
</evidence>
<protein>
    <recommendedName>
        <fullName evidence="8">Bacterioferritin-associated ferredoxin</fullName>
    </recommendedName>
</protein>
<keyword evidence="5" id="KW-0408">Iron</keyword>
<proteinExistence type="inferred from homology"/>
<dbReference type="InterPro" id="IPR052371">
    <property type="entry name" value="BFD-associated_ferredoxin"/>
</dbReference>
<dbReference type="InterPro" id="IPR007419">
    <property type="entry name" value="BFD-like_2Fe2S-bd_dom"/>
</dbReference>
<dbReference type="RefSeq" id="WP_169248762.1">
    <property type="nucleotide sequence ID" value="NZ_SPMZ01000027.1"/>
</dbReference>
<organism evidence="11 12">
    <name type="scientific">Candidatus Competibacter phosphatis</name>
    <dbReference type="NCBI Taxonomy" id="221280"/>
    <lineage>
        <taxon>Bacteria</taxon>
        <taxon>Pseudomonadati</taxon>
        <taxon>Pseudomonadota</taxon>
        <taxon>Gammaproteobacteria</taxon>
        <taxon>Candidatus Competibacteraceae</taxon>
        <taxon>Candidatus Competibacter</taxon>
    </lineage>
</organism>
<dbReference type="EMBL" id="SPMZ01000027">
    <property type="protein sequence ID" value="NMQ19509.1"/>
    <property type="molecule type" value="Genomic_DNA"/>
</dbReference>
<keyword evidence="3" id="KW-0479">Metal-binding</keyword>
<evidence type="ECO:0000256" key="7">
    <source>
        <dbReference type="ARBA" id="ARBA00034078"/>
    </source>
</evidence>
<evidence type="ECO:0000313" key="11">
    <source>
        <dbReference type="EMBL" id="NMQ19509.1"/>
    </source>
</evidence>
<feature type="domain" description="BFD-like [2Fe-2S]-binding" evidence="10">
    <location>
        <begin position="1"/>
        <end position="48"/>
    </location>
</feature>
<reference evidence="11 12" key="1">
    <citation type="submission" date="2019-03" db="EMBL/GenBank/DDBJ databases">
        <title>Metabolic reconstructions from genomes of highly enriched 'Candidatus Accumulibacter' and 'Candidatus Competibacter' bioreactor populations.</title>
        <authorList>
            <person name="Annavajhala M.K."/>
            <person name="Welles L."/>
            <person name="Abbas B."/>
            <person name="Sorokin D."/>
            <person name="Park H."/>
            <person name="Van Loosdrecht M."/>
            <person name="Chandran K."/>
        </authorList>
    </citation>
    <scope>NUCLEOTIDE SEQUENCE [LARGE SCALE GENOMIC DNA]</scope>
    <source>
        <strain evidence="11 12">SBR_G</strain>
    </source>
</reference>
<keyword evidence="4" id="KW-0249">Electron transport</keyword>
<evidence type="ECO:0000313" key="12">
    <source>
        <dbReference type="Proteomes" id="UP000760480"/>
    </source>
</evidence>
<dbReference type="Proteomes" id="UP000760480">
    <property type="component" value="Unassembled WGS sequence"/>
</dbReference>
<evidence type="ECO:0000256" key="5">
    <source>
        <dbReference type="ARBA" id="ARBA00023004"/>
    </source>
</evidence>
<evidence type="ECO:0000256" key="4">
    <source>
        <dbReference type="ARBA" id="ARBA00022982"/>
    </source>
</evidence>
<evidence type="ECO:0000256" key="9">
    <source>
        <dbReference type="ARBA" id="ARBA00046332"/>
    </source>
</evidence>
<keyword evidence="6" id="KW-0411">Iron-sulfur</keyword>
<dbReference type="Gene3D" id="1.10.10.1100">
    <property type="entry name" value="BFD-like [2Fe-2S]-binding domain"/>
    <property type="match status" value="1"/>
</dbReference>
<dbReference type="Pfam" id="PF04324">
    <property type="entry name" value="Fer2_BFD"/>
    <property type="match status" value="1"/>
</dbReference>
<evidence type="ECO:0000259" key="10">
    <source>
        <dbReference type="Pfam" id="PF04324"/>
    </source>
</evidence>
<keyword evidence="12" id="KW-1185">Reference proteome</keyword>
<evidence type="ECO:0000256" key="2">
    <source>
        <dbReference type="ARBA" id="ARBA00022714"/>
    </source>
</evidence>
<gene>
    <name evidence="11" type="ORF">E4P82_10075</name>
</gene>
<evidence type="ECO:0000256" key="1">
    <source>
        <dbReference type="ARBA" id="ARBA00022448"/>
    </source>
</evidence>
<comment type="cofactor">
    <cofactor evidence="7">
        <name>[2Fe-2S] cluster</name>
        <dbReference type="ChEBI" id="CHEBI:190135"/>
    </cofactor>
</comment>
<dbReference type="PANTHER" id="PTHR37424">
    <property type="entry name" value="BACTERIOFERRITIN-ASSOCIATED FERREDOXIN"/>
    <property type="match status" value="1"/>
</dbReference>
<keyword evidence="2" id="KW-0001">2Fe-2S</keyword>
<accession>A0ABX1TLG8</accession>
<name>A0ABX1TLG8_9GAMM</name>
<evidence type="ECO:0000256" key="8">
    <source>
        <dbReference type="ARBA" id="ARBA00039386"/>
    </source>
</evidence>
<comment type="similarity">
    <text evidence="9">Belongs to the Bfd family.</text>
</comment>
<dbReference type="PANTHER" id="PTHR37424:SF1">
    <property type="entry name" value="BACTERIOFERRITIN-ASSOCIATED FERREDOXIN"/>
    <property type="match status" value="1"/>
</dbReference>
<dbReference type="InterPro" id="IPR041854">
    <property type="entry name" value="BFD-like_2Fe2S-bd_dom_sf"/>
</dbReference>
<sequence>MCICKSISDTQIREAVDQGARTIGDISARFGVGVECGKCLDDIRQLLDACVVAPPSPVTSHCSTAPVEVTPPRATEPAPQRAAWFAVDL</sequence>
<keyword evidence="1" id="KW-0813">Transport</keyword>
<comment type="caution">
    <text evidence="11">The sequence shown here is derived from an EMBL/GenBank/DDBJ whole genome shotgun (WGS) entry which is preliminary data.</text>
</comment>